<evidence type="ECO:0000256" key="1">
    <source>
        <dbReference type="SAM" id="Phobius"/>
    </source>
</evidence>
<dbReference type="Proteomes" id="UP000663586">
    <property type="component" value="Chromosome"/>
</dbReference>
<feature type="transmembrane region" description="Helical" evidence="1">
    <location>
        <begin position="141"/>
        <end position="159"/>
    </location>
</feature>
<evidence type="ECO:0000313" key="3">
    <source>
        <dbReference type="EMBL" id="QSG01591.1"/>
    </source>
</evidence>
<proteinExistence type="predicted"/>
<dbReference type="AlphaFoldDB" id="A0A897MMI4"/>
<sequence>MNWRVGGFVAVGLLAVMPSIVAAQSVPTESLVELTLIERVAIETSVVLFMGIAILGLFPSWGTSAIETARGSTFVSGFFGVLVAVALVLLGASAWIYSQVMLGWLAAYPLALLVLGTTFIARAIGFIALGNTIIARLGVDHNWVGLIVGVAIAAVLALIPIVGAAFGLLLTVVGLGGVARTALGSGKRTEREQSMPPAHRL</sequence>
<reference evidence="3" key="1">
    <citation type="submission" date="2020-11" db="EMBL/GenBank/DDBJ databases">
        <title>Carbohydrate-dependent, anaerobic sulfur respiration: A novel catabolism in halophilic archaea.</title>
        <authorList>
            <person name="Sorokin D.Y."/>
            <person name="Messina E."/>
            <person name="Smedile F."/>
            <person name="La Cono V."/>
            <person name="Hallsworth J.E."/>
            <person name="Yakimov M.M."/>
        </authorList>
    </citation>
    <scope>NUCLEOTIDE SEQUENCE</scope>
    <source>
        <strain evidence="3">AArc-S</strain>
    </source>
</reference>
<evidence type="ECO:0000313" key="4">
    <source>
        <dbReference type="Proteomes" id="UP000663586"/>
    </source>
</evidence>
<organism evidence="3 4">
    <name type="scientific">Natranaeroarchaeum sulfidigenes</name>
    <dbReference type="NCBI Taxonomy" id="2784880"/>
    <lineage>
        <taxon>Archaea</taxon>
        <taxon>Methanobacteriati</taxon>
        <taxon>Methanobacteriota</taxon>
        <taxon>Stenosarchaea group</taxon>
        <taxon>Halobacteria</taxon>
        <taxon>Halobacteriales</taxon>
        <taxon>Natronoarchaeaceae</taxon>
        <taxon>Natranaeroarchaeum</taxon>
    </lineage>
</organism>
<keyword evidence="1" id="KW-1133">Transmembrane helix</keyword>
<feature type="transmembrane region" description="Helical" evidence="1">
    <location>
        <begin position="73"/>
        <end position="97"/>
    </location>
</feature>
<accession>A0A897MMI4</accession>
<feature type="domain" description="DUF8173" evidence="2">
    <location>
        <begin position="5"/>
        <end position="180"/>
    </location>
</feature>
<feature type="transmembrane region" description="Helical" evidence="1">
    <location>
        <begin position="103"/>
        <end position="129"/>
    </location>
</feature>
<keyword evidence="4" id="KW-1185">Reference proteome</keyword>
<dbReference type="RefSeq" id="WP_238478709.1">
    <property type="nucleotide sequence ID" value="NZ_CP064786.1"/>
</dbReference>
<dbReference type="Pfam" id="PF26514">
    <property type="entry name" value="DUF8173"/>
    <property type="match status" value="1"/>
</dbReference>
<keyword evidence="1" id="KW-0812">Transmembrane</keyword>
<keyword evidence="1" id="KW-0472">Membrane</keyword>
<dbReference type="KEGG" id="hara:AArcS_0361"/>
<dbReference type="InterPro" id="IPR058486">
    <property type="entry name" value="DUF8173"/>
</dbReference>
<feature type="transmembrane region" description="Helical" evidence="1">
    <location>
        <begin position="39"/>
        <end position="61"/>
    </location>
</feature>
<dbReference type="GeneID" id="70683744"/>
<name>A0A897MMI4_9EURY</name>
<dbReference type="EMBL" id="CP064786">
    <property type="protein sequence ID" value="QSG01591.1"/>
    <property type="molecule type" value="Genomic_DNA"/>
</dbReference>
<evidence type="ECO:0000259" key="2">
    <source>
        <dbReference type="Pfam" id="PF26514"/>
    </source>
</evidence>
<gene>
    <name evidence="3" type="ORF">AArcS_0361</name>
</gene>
<protein>
    <recommendedName>
        <fullName evidence="2">DUF8173 domain-containing protein</fullName>
    </recommendedName>
</protein>